<gene>
    <name evidence="2" type="ORF">K7G82_02140</name>
</gene>
<accession>A0ABS7PIJ8</accession>
<feature type="region of interest" description="Disordered" evidence="1">
    <location>
        <begin position="32"/>
        <end position="56"/>
    </location>
</feature>
<dbReference type="Proteomes" id="UP000706039">
    <property type="component" value="Unassembled WGS sequence"/>
</dbReference>
<proteinExistence type="predicted"/>
<evidence type="ECO:0000313" key="2">
    <source>
        <dbReference type="EMBL" id="MBY8821073.1"/>
    </source>
</evidence>
<reference evidence="2 3" key="1">
    <citation type="submission" date="2021-08" db="EMBL/GenBank/DDBJ databases">
        <authorList>
            <person name="Tuo L."/>
        </authorList>
    </citation>
    <scope>NUCLEOTIDE SEQUENCE [LARGE SCALE GENOMIC DNA]</scope>
    <source>
        <strain evidence="2 3">JCM 31229</strain>
    </source>
</reference>
<sequence>MDDDGFEPRLGRLGKGKGRYVGRVVRATNLARGSGQSPLGRKHFTGARNGRGAGAGGVLAGRDGLASWRQRRVTIKTRLVRLSGRGIAGAAAHLQYLKRDGVTRDGERGTLYGPDSDRVEGSAFLKRGDGDRHQFRFIVSAEDGDQYPNLKPFTRTLMREMERDLGTKLDWVAVDHFNTAHPHTHIVLRGREESGRDLVIAKDYIARGMRERACEIVRRDLGLRSDHEIAAQLRREMGQERLTSLDRRFIREQAANGLVEARARDPFDQTLRAGRLQTLKAMGLATPIGGDHWRLSDEAEAALREMGRRGDIIAALNQAVTRAGIERPLSQRCEFEQARSETLVGRLVERGLSDELGDRHFMIVDGIDGRTHYVDIGKGENVELLPVGSILAVKARLPEIRTSDRTIVDIAAAHGGRYDVDTHLRHDPSATESFAATHVRRLEALRRIDPGIERAADGSWRIAPDHLERVRRCEALRAKDRPVEIEPLSTMPLGAQIGHNGATWLDRTLIEDQAFEGEGFGSDVAAARLQRRAWLVGQGLATETDGVTRFASGMVTTLQRRELLRVAAQLSGELGMEFAEARTGAKVEGIYRRGLNIGGQKFALIEKSREFTLVPWRPVLERGLGQPVTGIVRESGISWSIGRQRGMEIS</sequence>
<evidence type="ECO:0000256" key="1">
    <source>
        <dbReference type="SAM" id="MobiDB-lite"/>
    </source>
</evidence>
<dbReference type="Pfam" id="PF11843">
    <property type="entry name" value="DUF3363"/>
    <property type="match status" value="1"/>
</dbReference>
<keyword evidence="3" id="KW-1185">Reference proteome</keyword>
<evidence type="ECO:0000313" key="3">
    <source>
        <dbReference type="Proteomes" id="UP000706039"/>
    </source>
</evidence>
<organism evidence="2 3">
    <name type="scientific">Sphingomonas colocasiae</name>
    <dbReference type="NCBI Taxonomy" id="1848973"/>
    <lineage>
        <taxon>Bacteria</taxon>
        <taxon>Pseudomonadati</taxon>
        <taxon>Pseudomonadota</taxon>
        <taxon>Alphaproteobacteria</taxon>
        <taxon>Sphingomonadales</taxon>
        <taxon>Sphingomonadaceae</taxon>
        <taxon>Sphingomonas</taxon>
    </lineage>
</organism>
<dbReference type="NCBIfam" id="NF041267">
    <property type="entry name" value="relax_RlxS"/>
    <property type="match status" value="1"/>
</dbReference>
<dbReference type="EMBL" id="JAINVV010000001">
    <property type="protein sequence ID" value="MBY8821073.1"/>
    <property type="molecule type" value="Genomic_DNA"/>
</dbReference>
<dbReference type="RefSeq" id="WP_222988163.1">
    <property type="nucleotide sequence ID" value="NZ_JAINVV010000001.1"/>
</dbReference>
<comment type="caution">
    <text evidence="2">The sequence shown here is derived from an EMBL/GenBank/DDBJ whole genome shotgun (WGS) entry which is preliminary data.</text>
</comment>
<name>A0ABS7PIJ8_9SPHN</name>
<dbReference type="InterPro" id="IPR021795">
    <property type="entry name" value="DUF3363"/>
</dbReference>
<protein>
    <submittedName>
        <fullName evidence="2">DUF3363 domain-containing protein</fullName>
    </submittedName>
</protein>